<dbReference type="SMART" id="SM00466">
    <property type="entry name" value="SRA"/>
    <property type="match status" value="1"/>
</dbReference>
<feature type="compositionally biased region" description="Basic and acidic residues" evidence="3">
    <location>
        <begin position="323"/>
        <end position="336"/>
    </location>
</feature>
<feature type="domain" description="YDG" evidence="4">
    <location>
        <begin position="151"/>
        <end position="307"/>
    </location>
</feature>
<dbReference type="PROSITE" id="PS51015">
    <property type="entry name" value="YDG"/>
    <property type="match status" value="1"/>
</dbReference>
<dbReference type="Proteomes" id="UP000076842">
    <property type="component" value="Unassembled WGS sequence"/>
</dbReference>
<name>A0A165J507_9BASI</name>
<evidence type="ECO:0000259" key="4">
    <source>
        <dbReference type="PROSITE" id="PS51015"/>
    </source>
</evidence>
<sequence length="354" mass="39583">MVDYEEQRRLNILKNKELLATLGLGVATFALPPSAAGGPVKPAAPSKRPRTSEPAPKPKKARRVLVNVKNEEDTPGLRRSSRSAARGVSYRELDDRSVKSTPVKKSVRVKMEDDYDESQSDDDEGEDDYVRTPQRKAQRLGVRTEDPKQFGSIPGVEVGTWWPSRMDCSTAAIHAPTVCGISGQAKEGGAYSIALSGGYEDDVDEGYMFTYTGAGGRDLKGTPQNRKNLRTAPQSKDQTFESSYNKALLKSVETKYPIRVVRGFKLDSKYAPEEGYRYDGLYVVEKAWMETGLNPGGFKVCKFAMRRLPDQPPIPINKHWRPRRDDDAADEKKVDQESETETTEENKENKTKKK</sequence>
<reference evidence="5 6" key="1">
    <citation type="journal article" date="2016" name="Mol. Biol. Evol.">
        <title>Comparative Genomics of Early-Diverging Mushroom-Forming Fungi Provides Insights into the Origins of Lignocellulose Decay Capabilities.</title>
        <authorList>
            <person name="Nagy L.G."/>
            <person name="Riley R."/>
            <person name="Tritt A."/>
            <person name="Adam C."/>
            <person name="Daum C."/>
            <person name="Floudas D."/>
            <person name="Sun H."/>
            <person name="Yadav J.S."/>
            <person name="Pangilinan J."/>
            <person name="Larsson K.H."/>
            <person name="Matsuura K."/>
            <person name="Barry K."/>
            <person name="Labutti K."/>
            <person name="Kuo R."/>
            <person name="Ohm R.A."/>
            <person name="Bhattacharya S.S."/>
            <person name="Shirouzu T."/>
            <person name="Yoshinaga Y."/>
            <person name="Martin F.M."/>
            <person name="Grigoriev I.V."/>
            <person name="Hibbett D.S."/>
        </authorList>
    </citation>
    <scope>NUCLEOTIDE SEQUENCE [LARGE SCALE GENOMIC DNA]</scope>
    <source>
        <strain evidence="5 6">HHB12733</strain>
    </source>
</reference>
<feature type="region of interest" description="Disordered" evidence="3">
    <location>
        <begin position="218"/>
        <end position="237"/>
    </location>
</feature>
<dbReference type="GO" id="GO:0044027">
    <property type="term" value="P:negative regulation of gene expression via chromosomal CpG island methylation"/>
    <property type="evidence" value="ECO:0007669"/>
    <property type="project" value="TreeGrafter"/>
</dbReference>
<protein>
    <recommendedName>
        <fullName evidence="4">YDG domain-containing protein</fullName>
    </recommendedName>
</protein>
<evidence type="ECO:0000313" key="6">
    <source>
        <dbReference type="Proteomes" id="UP000076842"/>
    </source>
</evidence>
<feature type="region of interest" description="Disordered" evidence="3">
    <location>
        <begin position="31"/>
        <end position="148"/>
    </location>
</feature>
<evidence type="ECO:0000313" key="5">
    <source>
        <dbReference type="EMBL" id="KZT61381.1"/>
    </source>
</evidence>
<evidence type="ECO:0000256" key="1">
    <source>
        <dbReference type="ARBA" id="ARBA00023242"/>
    </source>
</evidence>
<feature type="compositionally biased region" description="Basic and acidic residues" evidence="3">
    <location>
        <begin position="89"/>
        <end position="98"/>
    </location>
</feature>
<dbReference type="InParanoid" id="A0A165J507"/>
<dbReference type="PANTHER" id="PTHR14140:SF27">
    <property type="entry name" value="OS04G0289800 PROTEIN"/>
    <property type="match status" value="1"/>
</dbReference>
<accession>A0A165J507</accession>
<organism evidence="5 6">
    <name type="scientific">Calocera cornea HHB12733</name>
    <dbReference type="NCBI Taxonomy" id="1353952"/>
    <lineage>
        <taxon>Eukaryota</taxon>
        <taxon>Fungi</taxon>
        <taxon>Dikarya</taxon>
        <taxon>Basidiomycota</taxon>
        <taxon>Agaricomycotina</taxon>
        <taxon>Dacrymycetes</taxon>
        <taxon>Dacrymycetales</taxon>
        <taxon>Dacrymycetaceae</taxon>
        <taxon>Calocera</taxon>
    </lineage>
</organism>
<feature type="compositionally biased region" description="Basic and acidic residues" evidence="3">
    <location>
        <begin position="344"/>
        <end position="354"/>
    </location>
</feature>
<dbReference type="InterPro" id="IPR003105">
    <property type="entry name" value="SRA_YDG"/>
</dbReference>
<feature type="compositionally biased region" description="Acidic residues" evidence="3">
    <location>
        <begin position="113"/>
        <end position="127"/>
    </location>
</feature>
<dbReference type="InterPro" id="IPR045134">
    <property type="entry name" value="UHRF1/2-like"/>
</dbReference>
<comment type="subcellular location">
    <subcellularLocation>
        <location evidence="2">Nucleus</location>
    </subcellularLocation>
</comment>
<dbReference type="InterPro" id="IPR036987">
    <property type="entry name" value="SRA-YDG_sf"/>
</dbReference>
<keyword evidence="6" id="KW-1185">Reference proteome</keyword>
<dbReference type="GO" id="GO:0061630">
    <property type="term" value="F:ubiquitin protein ligase activity"/>
    <property type="evidence" value="ECO:0007669"/>
    <property type="project" value="TreeGrafter"/>
</dbReference>
<dbReference type="SUPFAM" id="SSF88697">
    <property type="entry name" value="PUA domain-like"/>
    <property type="match status" value="1"/>
</dbReference>
<dbReference type="PANTHER" id="PTHR14140">
    <property type="entry name" value="E3 UBIQUITIN-PROTEIN LIGASE UHRF-RELATED"/>
    <property type="match status" value="1"/>
</dbReference>
<dbReference type="OrthoDB" id="2270193at2759"/>
<gene>
    <name evidence="5" type="ORF">CALCODRAFT_491183</name>
</gene>
<dbReference type="GO" id="GO:0016567">
    <property type="term" value="P:protein ubiquitination"/>
    <property type="evidence" value="ECO:0007669"/>
    <property type="project" value="TreeGrafter"/>
</dbReference>
<evidence type="ECO:0000256" key="3">
    <source>
        <dbReference type="SAM" id="MobiDB-lite"/>
    </source>
</evidence>
<dbReference type="Gene3D" id="2.30.280.10">
    <property type="entry name" value="SRA-YDG"/>
    <property type="match status" value="1"/>
</dbReference>
<feature type="compositionally biased region" description="Polar residues" evidence="3">
    <location>
        <begin position="222"/>
        <end position="237"/>
    </location>
</feature>
<dbReference type="Pfam" id="PF02182">
    <property type="entry name" value="SAD_SRA"/>
    <property type="match status" value="1"/>
</dbReference>
<dbReference type="FunFam" id="2.30.280.10:FF:000005">
    <property type="entry name" value="E3 ubiquitin-protein ligase UHRF1"/>
    <property type="match status" value="1"/>
</dbReference>
<evidence type="ECO:0000256" key="2">
    <source>
        <dbReference type="PROSITE-ProRule" id="PRU00358"/>
    </source>
</evidence>
<dbReference type="InterPro" id="IPR015947">
    <property type="entry name" value="PUA-like_sf"/>
</dbReference>
<dbReference type="STRING" id="1353952.A0A165J507"/>
<dbReference type="AlphaFoldDB" id="A0A165J507"/>
<proteinExistence type="predicted"/>
<keyword evidence="1 2" id="KW-0539">Nucleus</keyword>
<dbReference type="GO" id="GO:0005634">
    <property type="term" value="C:nucleus"/>
    <property type="evidence" value="ECO:0007669"/>
    <property type="project" value="UniProtKB-SubCell"/>
</dbReference>
<dbReference type="EMBL" id="KV423923">
    <property type="protein sequence ID" value="KZT61381.1"/>
    <property type="molecule type" value="Genomic_DNA"/>
</dbReference>
<feature type="region of interest" description="Disordered" evidence="3">
    <location>
        <begin position="310"/>
        <end position="354"/>
    </location>
</feature>